<protein>
    <submittedName>
        <fullName evidence="4">Uncharacterized protein</fullName>
    </submittedName>
</protein>
<evidence type="ECO:0000256" key="3">
    <source>
        <dbReference type="SAM" id="MobiDB-lite"/>
    </source>
</evidence>
<reference evidence="4 5" key="1">
    <citation type="journal article" date="2013" name="BMC Genomics">
        <title>Reconstruction of the lipid metabolism for the microalga Monoraphidium neglectum from its genome sequence reveals characteristics suitable for biofuel production.</title>
        <authorList>
            <person name="Bogen C."/>
            <person name="Al-Dilaimi A."/>
            <person name="Albersmeier A."/>
            <person name="Wichmann J."/>
            <person name="Grundmann M."/>
            <person name="Rupp O."/>
            <person name="Lauersen K.J."/>
            <person name="Blifernez-Klassen O."/>
            <person name="Kalinowski J."/>
            <person name="Goesmann A."/>
            <person name="Mussgnug J.H."/>
            <person name="Kruse O."/>
        </authorList>
    </citation>
    <scope>NUCLEOTIDE SEQUENCE [LARGE SCALE GENOMIC DNA]</scope>
    <source>
        <strain evidence="4 5">SAG 48.87</strain>
    </source>
</reference>
<dbReference type="PANTHER" id="PTHR46093">
    <property type="entry name" value="ACYL-COA-BINDING DOMAIN-CONTAINING PROTEIN 5"/>
    <property type="match status" value="1"/>
</dbReference>
<organism evidence="4 5">
    <name type="scientific">Monoraphidium neglectum</name>
    <dbReference type="NCBI Taxonomy" id="145388"/>
    <lineage>
        <taxon>Eukaryota</taxon>
        <taxon>Viridiplantae</taxon>
        <taxon>Chlorophyta</taxon>
        <taxon>core chlorophytes</taxon>
        <taxon>Chlorophyceae</taxon>
        <taxon>CS clade</taxon>
        <taxon>Sphaeropleales</taxon>
        <taxon>Selenastraceae</taxon>
        <taxon>Monoraphidium</taxon>
    </lineage>
</organism>
<dbReference type="RefSeq" id="XP_013904500.1">
    <property type="nucleotide sequence ID" value="XM_014049046.1"/>
</dbReference>
<dbReference type="Gene3D" id="2.120.10.80">
    <property type="entry name" value="Kelch-type beta propeller"/>
    <property type="match status" value="2"/>
</dbReference>
<dbReference type="GeneID" id="25735353"/>
<feature type="region of interest" description="Disordered" evidence="3">
    <location>
        <begin position="1"/>
        <end position="55"/>
    </location>
</feature>
<dbReference type="KEGG" id="mng:MNEG_2475"/>
<keyword evidence="1" id="KW-0880">Kelch repeat</keyword>
<gene>
    <name evidence="4" type="ORF">MNEG_2475</name>
</gene>
<dbReference type="STRING" id="145388.A0A0D2NL52"/>
<feature type="compositionally biased region" description="Low complexity" evidence="3">
    <location>
        <begin position="15"/>
        <end position="36"/>
    </location>
</feature>
<name>A0A0D2NL52_9CHLO</name>
<dbReference type="SUPFAM" id="SSF117281">
    <property type="entry name" value="Kelch motif"/>
    <property type="match status" value="1"/>
</dbReference>
<dbReference type="OrthoDB" id="549686at2759"/>
<evidence type="ECO:0000256" key="2">
    <source>
        <dbReference type="ARBA" id="ARBA00022737"/>
    </source>
</evidence>
<evidence type="ECO:0000313" key="4">
    <source>
        <dbReference type="EMBL" id="KIZ05481.1"/>
    </source>
</evidence>
<dbReference type="PANTHER" id="PTHR46093:SF3">
    <property type="entry name" value="ACYL-COA-BINDING DOMAIN-CONTAINING PROTEIN 4"/>
    <property type="match status" value="1"/>
</dbReference>
<sequence length="900" mass="92966">MCALSSGENDPPNDQQHQAQQEQQQPQAKRARVAQQRPPPAARRPCAPRPGLFAAAAGCPSTGVHVFGGLEARQSTVKATADDAWLSEGGPMRQEPDFSRVITKPADLAASARVQRVAPISMRGGGNSVGDEDADGSEGGEGRGDRDGGGAWRMHEARHQLSCGLVGHSAALYKGRVYIFGGQLDERAADYARSSDAPTGASVCCGALRGYAVTRQGLQMPGGAEQLPVVSDTVPQNGEPPGPRMHHSVAVDEEGGTMYLYGGVTFTRASGQRRPADAKAGLVHAYRFATGTWQRLATEGARGLLGGGDYPVSTTLLALAFHKGALWALPQLPPPSAGALPSRARAAGYRLHRLDPLSRRWTVVATQGAGPPPRCESAAALLADCGRLVVFGGRALAQPRGLLSDAYCLDLESDPPAWTQLQPWLTCTQHADSGRRHAQQAAGGGGGGGMLAVAGHGGAALGGRAVFVGGCRRHDLQEPEAVVQVLERAVVPPTPDAAGASEASKARQHCRQQLAKMLRQAGGGGAQARWCGSGRLGKRDGRGAMSAEGVLLVPSGGGTPVRLPAVLLALHSRLFLDMHQSGMFDSDGGDGGGVIGGAAPAHAAQVPVEGVGAGELRLLCRWLAGLACLDALPLADLARVHLAADRLIMEGLMAESLGLLLSARPGDHAGAAALLRLAAELSHRPGLQEVGDRAEQLLADAATPHNAAQTMELAVACGRAALRAACLVWLNSTTKGRLLWHADTVVAVTEQHCLSANAGAQGAAEGKAAAGGAETAGSGSSVGSGGKIVAAAARQLPVIEMLERDLLAEQQPAGLKQLGSYVAAAERLRLVRLRDGLLQAVAGQWSALATGQPQLLRALNEQHPAFMADAARRAGSGRSHNGAEEAAHEPVFDDVDALFD</sequence>
<evidence type="ECO:0000313" key="5">
    <source>
        <dbReference type="Proteomes" id="UP000054498"/>
    </source>
</evidence>
<dbReference type="EMBL" id="KK100500">
    <property type="protein sequence ID" value="KIZ05481.1"/>
    <property type="molecule type" value="Genomic_DNA"/>
</dbReference>
<feature type="compositionally biased region" description="Basic and acidic residues" evidence="3">
    <location>
        <begin position="140"/>
        <end position="151"/>
    </location>
</feature>
<dbReference type="InterPro" id="IPR015915">
    <property type="entry name" value="Kelch-typ_b-propeller"/>
</dbReference>
<keyword evidence="2" id="KW-0677">Repeat</keyword>
<dbReference type="Proteomes" id="UP000054498">
    <property type="component" value="Unassembled WGS sequence"/>
</dbReference>
<accession>A0A0D2NL52</accession>
<evidence type="ECO:0000256" key="1">
    <source>
        <dbReference type="ARBA" id="ARBA00022441"/>
    </source>
</evidence>
<dbReference type="AlphaFoldDB" id="A0A0D2NL52"/>
<keyword evidence="5" id="KW-1185">Reference proteome</keyword>
<feature type="compositionally biased region" description="Polar residues" evidence="3">
    <location>
        <begin position="1"/>
        <end position="14"/>
    </location>
</feature>
<proteinExistence type="predicted"/>
<feature type="region of interest" description="Disordered" evidence="3">
    <location>
        <begin position="119"/>
        <end position="151"/>
    </location>
</feature>